<accession>K6W382</accession>
<evidence type="ECO:0000259" key="1">
    <source>
        <dbReference type="Pfam" id="PF03551"/>
    </source>
</evidence>
<reference evidence="3 4" key="1">
    <citation type="submission" date="2012-08" db="EMBL/GenBank/DDBJ databases">
        <title>Whole genome shotgun sequence of Gordonia rhizosphera NBRC 16068.</title>
        <authorList>
            <person name="Takarada H."/>
            <person name="Isaki S."/>
            <person name="Hosoyama A."/>
            <person name="Tsuchikane K."/>
            <person name="Katsumata H."/>
            <person name="Baba S."/>
            <person name="Ohji S."/>
            <person name="Yamazaki S."/>
            <person name="Fujita N."/>
        </authorList>
    </citation>
    <scope>NUCLEOTIDE SEQUENCE [LARGE SCALE GENOMIC DNA]</scope>
    <source>
        <strain evidence="3 4">NBRC 16068</strain>
    </source>
</reference>
<dbReference type="RefSeq" id="WP_006339025.1">
    <property type="nucleotide sequence ID" value="NZ_BAHC01000233.1"/>
</dbReference>
<dbReference type="AlphaFoldDB" id="K6W382"/>
<dbReference type="InterPro" id="IPR018309">
    <property type="entry name" value="Tscrpt_reg_PadR_C"/>
</dbReference>
<dbReference type="Pfam" id="PF10400">
    <property type="entry name" value="Vir_act_alpha_C"/>
    <property type="match status" value="1"/>
</dbReference>
<protein>
    <submittedName>
        <fullName evidence="3">Putative transcriptional regulator</fullName>
    </submittedName>
</protein>
<dbReference type="PANTHER" id="PTHR43252:SF2">
    <property type="entry name" value="TRANSCRIPTION REGULATOR, PADR-LIKE FAMILY"/>
    <property type="match status" value="1"/>
</dbReference>
<dbReference type="OrthoDB" id="3186544at2"/>
<dbReference type="InterPro" id="IPR036388">
    <property type="entry name" value="WH-like_DNA-bd_sf"/>
</dbReference>
<dbReference type="STRING" id="1108045.GORHZ_233_00310"/>
<keyword evidence="4" id="KW-1185">Reference proteome</keyword>
<dbReference type="SUPFAM" id="SSF46785">
    <property type="entry name" value="Winged helix' DNA-binding domain"/>
    <property type="match status" value="1"/>
</dbReference>
<comment type="caution">
    <text evidence="3">The sequence shown here is derived from an EMBL/GenBank/DDBJ whole genome shotgun (WGS) entry which is preliminary data.</text>
</comment>
<feature type="domain" description="Transcription regulator PadR N-terminal" evidence="1">
    <location>
        <begin position="7"/>
        <end position="80"/>
    </location>
</feature>
<dbReference type="EMBL" id="BAHC01000233">
    <property type="protein sequence ID" value="GAB93620.1"/>
    <property type="molecule type" value="Genomic_DNA"/>
</dbReference>
<sequence>MSLRHALLAMLTAEPITGYDAAKRFEASVGHVWHAPDSQIYPELRRMEKDGLVVGEQVRWGPRSTKTQYSITDEGLHALREWMNSSLDYQPIRDPVHMQAAYYEWADPERARDHLRRHIAHYQEQVDRWTVMRESIIDATHPSIAKRLEKFPAEDHERIIAYKAFAYEGLIDRGLSEIAWAEKGLDLIDKLSPDGG</sequence>
<dbReference type="Proteomes" id="UP000008363">
    <property type="component" value="Unassembled WGS sequence"/>
</dbReference>
<dbReference type="InterPro" id="IPR005149">
    <property type="entry name" value="Tscrpt_reg_PadR_N"/>
</dbReference>
<dbReference type="Gene3D" id="1.10.10.10">
    <property type="entry name" value="Winged helix-like DNA-binding domain superfamily/Winged helix DNA-binding domain"/>
    <property type="match status" value="1"/>
</dbReference>
<name>K6W382_9ACTN</name>
<dbReference type="PANTHER" id="PTHR43252">
    <property type="entry name" value="TRANSCRIPTIONAL REGULATOR YQJI"/>
    <property type="match status" value="1"/>
</dbReference>
<dbReference type="Pfam" id="PF03551">
    <property type="entry name" value="PadR"/>
    <property type="match status" value="1"/>
</dbReference>
<evidence type="ECO:0000313" key="4">
    <source>
        <dbReference type="Proteomes" id="UP000008363"/>
    </source>
</evidence>
<evidence type="ECO:0000313" key="3">
    <source>
        <dbReference type="EMBL" id="GAB93620.1"/>
    </source>
</evidence>
<evidence type="ECO:0000259" key="2">
    <source>
        <dbReference type="Pfam" id="PF10400"/>
    </source>
</evidence>
<feature type="domain" description="Transcription regulator PadR C-terminal" evidence="2">
    <location>
        <begin position="92"/>
        <end position="187"/>
    </location>
</feature>
<gene>
    <name evidence="3" type="ORF">GORHZ_233_00310</name>
</gene>
<dbReference type="eggNOG" id="COG1695">
    <property type="taxonomic scope" value="Bacteria"/>
</dbReference>
<proteinExistence type="predicted"/>
<organism evidence="3 4">
    <name type="scientific">Gordonia rhizosphera NBRC 16068</name>
    <dbReference type="NCBI Taxonomy" id="1108045"/>
    <lineage>
        <taxon>Bacteria</taxon>
        <taxon>Bacillati</taxon>
        <taxon>Actinomycetota</taxon>
        <taxon>Actinomycetes</taxon>
        <taxon>Mycobacteriales</taxon>
        <taxon>Gordoniaceae</taxon>
        <taxon>Gordonia</taxon>
    </lineage>
</organism>
<dbReference type="InterPro" id="IPR036390">
    <property type="entry name" value="WH_DNA-bd_sf"/>
</dbReference>